<evidence type="ECO:0000313" key="2">
    <source>
        <dbReference type="EMBL" id="MBS0125404.1"/>
    </source>
</evidence>
<sequence length="165" mass="18336">MADTDMAPKGRNWLRVVLFVSLALNLLVLGAIAGRILSDGPHERGRRDGDDPAIPYARAFEPDQRAALRRDLRGAFERHRPAGDILAEYRQALDLLRADPFDPGAFDTLLDRQAVGAEARRRAGQAVLSSQIAAMSPEARRAYAARLEAELDRLAERRARPMPRD</sequence>
<organism evidence="2 3">
    <name type="scientific">Thetidibacter halocola</name>
    <dbReference type="NCBI Taxonomy" id="2827239"/>
    <lineage>
        <taxon>Bacteria</taxon>
        <taxon>Pseudomonadati</taxon>
        <taxon>Pseudomonadota</taxon>
        <taxon>Alphaproteobacteria</taxon>
        <taxon>Rhodobacterales</taxon>
        <taxon>Roseobacteraceae</taxon>
        <taxon>Thetidibacter</taxon>
    </lineage>
</organism>
<dbReference type="InterPro" id="IPR025961">
    <property type="entry name" value="Metal_resist"/>
</dbReference>
<dbReference type="RefSeq" id="WP_212537377.1">
    <property type="nucleotide sequence ID" value="NZ_JAGTUU010000006.1"/>
</dbReference>
<protein>
    <submittedName>
        <fullName evidence="2">Periplasmic heavy metal sensor</fullName>
    </submittedName>
</protein>
<dbReference type="AlphaFoldDB" id="A0A8J8B924"/>
<dbReference type="Proteomes" id="UP000681356">
    <property type="component" value="Unassembled WGS sequence"/>
</dbReference>
<dbReference type="Pfam" id="PF13801">
    <property type="entry name" value="Metal_resist"/>
    <property type="match status" value="1"/>
</dbReference>
<evidence type="ECO:0000313" key="3">
    <source>
        <dbReference type="Proteomes" id="UP000681356"/>
    </source>
</evidence>
<dbReference type="EMBL" id="JAGTUU010000006">
    <property type="protein sequence ID" value="MBS0125404.1"/>
    <property type="molecule type" value="Genomic_DNA"/>
</dbReference>
<evidence type="ECO:0000256" key="1">
    <source>
        <dbReference type="SAM" id="Phobius"/>
    </source>
</evidence>
<keyword evidence="3" id="KW-1185">Reference proteome</keyword>
<comment type="caution">
    <text evidence="2">The sequence shown here is derived from an EMBL/GenBank/DDBJ whole genome shotgun (WGS) entry which is preliminary data.</text>
</comment>
<gene>
    <name evidence="2" type="ORF">KB874_15040</name>
</gene>
<reference evidence="2" key="1">
    <citation type="submission" date="2021-04" db="EMBL/GenBank/DDBJ databases">
        <authorList>
            <person name="Yoon J."/>
        </authorList>
    </citation>
    <scope>NUCLEOTIDE SEQUENCE</scope>
    <source>
        <strain evidence="2">KMU-90</strain>
    </source>
</reference>
<feature type="transmembrane region" description="Helical" evidence="1">
    <location>
        <begin position="12"/>
        <end position="37"/>
    </location>
</feature>
<keyword evidence="1" id="KW-0812">Transmembrane</keyword>
<keyword evidence="1" id="KW-0472">Membrane</keyword>
<name>A0A8J8B924_9RHOB</name>
<keyword evidence="1" id="KW-1133">Transmembrane helix</keyword>
<accession>A0A8J8B924</accession>
<proteinExistence type="predicted"/>